<protein>
    <submittedName>
        <fullName evidence="1">Uncharacterized protein</fullName>
    </submittedName>
</protein>
<evidence type="ECO:0000313" key="1">
    <source>
        <dbReference type="EMBL" id="MBN7801115.1"/>
    </source>
</evidence>
<keyword evidence="2" id="KW-1185">Reference proteome</keyword>
<gene>
    <name evidence="1" type="ORF">J0A67_09590</name>
</gene>
<reference evidence="1 2" key="1">
    <citation type="submission" date="2021-03" db="EMBL/GenBank/DDBJ databases">
        <title>novel species isolated from a fishpond in China.</title>
        <authorList>
            <person name="Lu H."/>
            <person name="Cai Z."/>
        </authorList>
    </citation>
    <scope>NUCLEOTIDE SEQUENCE [LARGE SCALE GENOMIC DNA]</scope>
    <source>
        <strain evidence="1 2">JCM 31546</strain>
    </source>
</reference>
<name>A0ABS3BP97_9BACT</name>
<dbReference type="RefSeq" id="WP_206569094.1">
    <property type="nucleotide sequence ID" value="NZ_JAFKCW010000002.1"/>
</dbReference>
<dbReference type="EMBL" id="JAFKCW010000002">
    <property type="protein sequence ID" value="MBN7801115.1"/>
    <property type="molecule type" value="Genomic_DNA"/>
</dbReference>
<comment type="caution">
    <text evidence="1">The sequence shown here is derived from an EMBL/GenBank/DDBJ whole genome shotgun (WGS) entry which is preliminary data.</text>
</comment>
<proteinExistence type="predicted"/>
<sequence length="220" mass="25011">MGRVKGSILEGIRGKVGDLVFYQLDGQTYVRRAPGKQSKATKQRTSDAKKISQSVNTQTHKFLRFFTHLVRFGFQEWQTGGRKAYHAAVSFTAKNSFSFIGSGREKELNISLVKFSRGSLLGPAESKAERTPTGVLFTWKNNSWIAGSHPRDTSFLVLIHENRQNSVWEFMGNSREKESHLLTLPFPKSSDRWHAFLAFSQENGWTKKRTFSDSLYLGEV</sequence>
<dbReference type="Proteomes" id="UP000664698">
    <property type="component" value="Unassembled WGS sequence"/>
</dbReference>
<organism evidence="1 2">
    <name type="scientific">Algoriphagus aestuariicola</name>
    <dbReference type="NCBI Taxonomy" id="1852016"/>
    <lineage>
        <taxon>Bacteria</taxon>
        <taxon>Pseudomonadati</taxon>
        <taxon>Bacteroidota</taxon>
        <taxon>Cytophagia</taxon>
        <taxon>Cytophagales</taxon>
        <taxon>Cyclobacteriaceae</taxon>
        <taxon>Algoriphagus</taxon>
    </lineage>
</organism>
<evidence type="ECO:0000313" key="2">
    <source>
        <dbReference type="Proteomes" id="UP000664698"/>
    </source>
</evidence>
<dbReference type="InterPro" id="IPR046233">
    <property type="entry name" value="DUF6266"/>
</dbReference>
<dbReference type="Pfam" id="PF19781">
    <property type="entry name" value="DUF6266"/>
    <property type="match status" value="1"/>
</dbReference>
<accession>A0ABS3BP97</accession>